<evidence type="ECO:0000313" key="2">
    <source>
        <dbReference type="Proteomes" id="UP000039865"/>
    </source>
</evidence>
<keyword evidence="2" id="KW-1185">Reference proteome</keyword>
<dbReference type="EMBL" id="CCKQ01011241">
    <property type="protein sequence ID" value="CDW82784.1"/>
    <property type="molecule type" value="Genomic_DNA"/>
</dbReference>
<organism evidence="1 2">
    <name type="scientific">Stylonychia lemnae</name>
    <name type="common">Ciliate</name>
    <dbReference type="NCBI Taxonomy" id="5949"/>
    <lineage>
        <taxon>Eukaryota</taxon>
        <taxon>Sar</taxon>
        <taxon>Alveolata</taxon>
        <taxon>Ciliophora</taxon>
        <taxon>Intramacronucleata</taxon>
        <taxon>Spirotrichea</taxon>
        <taxon>Stichotrichia</taxon>
        <taxon>Sporadotrichida</taxon>
        <taxon>Oxytrichidae</taxon>
        <taxon>Stylonychinae</taxon>
        <taxon>Stylonychia</taxon>
    </lineage>
</organism>
<dbReference type="AlphaFoldDB" id="A0A078AKP5"/>
<sequence>MGFFVVAAIIGGSGFIAWLLGKNRDTDTSQEFVQKYMMVEDKYIIENQSMLEFNNDLNESQVQNMRRRANKSYKQLSQKILKELKDFKRPFPTELRHVPQQQMKALVDILLNNYKIYRTEFKTEILENRIELLRKKMIGQYIFQKLQDLKDCQLIFQDVFEAVCDELQINSNDFYTMINQFIMRSQYGVSTIEELVIGIKPDKIPPHKRLMRVEAVKNMLYVLSEMRIIIEEYKELQIFVRESEPEDLQEVIDGLQFDLFYMYYGLREDQQRRLIDVHDINTDNSVQQKYEEFYEIMKFFKNIPESSEAKIDQPDIMSFSTPNMPNMQ</sequence>
<accession>A0A078AKP5</accession>
<name>A0A078AKP5_STYLE</name>
<protein>
    <submittedName>
        <fullName evidence="1">Uncharacterized protein</fullName>
    </submittedName>
</protein>
<dbReference type="Proteomes" id="UP000039865">
    <property type="component" value="Unassembled WGS sequence"/>
</dbReference>
<reference evidence="1 2" key="1">
    <citation type="submission" date="2014-06" db="EMBL/GenBank/DDBJ databases">
        <authorList>
            <person name="Swart Estienne"/>
        </authorList>
    </citation>
    <scope>NUCLEOTIDE SEQUENCE [LARGE SCALE GENOMIC DNA]</scope>
    <source>
        <strain evidence="1 2">130c</strain>
    </source>
</reference>
<evidence type="ECO:0000313" key="1">
    <source>
        <dbReference type="EMBL" id="CDW82784.1"/>
    </source>
</evidence>
<proteinExistence type="predicted"/>
<dbReference type="InParanoid" id="A0A078AKP5"/>
<gene>
    <name evidence="1" type="primary">Contig4856.g5194</name>
    <name evidence="1" type="ORF">STYLEM_11819</name>
</gene>